<reference evidence="7 8" key="1">
    <citation type="submission" date="2009-01" db="EMBL/GenBank/DDBJ databases">
        <authorList>
            <person name="Fulton L."/>
            <person name="Clifton S."/>
            <person name="Fulton B."/>
            <person name="Xu J."/>
            <person name="Minx P."/>
            <person name="Pepin K.H."/>
            <person name="Johnson M."/>
            <person name="Bhonagiri V."/>
            <person name="Nash W.E."/>
            <person name="Mardis E.R."/>
            <person name="Wilson R.K."/>
        </authorList>
    </citation>
    <scope>NUCLEOTIDE SEQUENCE [LARGE SCALE GENOMIC DNA]</scope>
    <source>
        <strain evidence="8">DSM 10507 / JCM 14656 / S5a33</strain>
    </source>
</reference>
<dbReference type="GO" id="GO:0005886">
    <property type="term" value="C:plasma membrane"/>
    <property type="evidence" value="ECO:0007669"/>
    <property type="project" value="UniProtKB-SubCell"/>
</dbReference>
<evidence type="ECO:0000313" key="7">
    <source>
        <dbReference type="EMBL" id="EEG49526.1"/>
    </source>
</evidence>
<dbReference type="PANTHER" id="PTHR37316:SF3">
    <property type="entry name" value="TEICHOIC ACID GLYCEROL-PHOSPHATE TRANSFERASE"/>
    <property type="match status" value="1"/>
</dbReference>
<dbReference type="SUPFAM" id="SSF53756">
    <property type="entry name" value="UDP-Glycosyltransferase/glycogen phosphorylase"/>
    <property type="match status" value="1"/>
</dbReference>
<dbReference type="PANTHER" id="PTHR37316">
    <property type="entry name" value="TEICHOIC ACID GLYCEROL-PHOSPHATE PRIMASE"/>
    <property type="match status" value="1"/>
</dbReference>
<dbReference type="Pfam" id="PF04464">
    <property type="entry name" value="Glyphos_transf"/>
    <property type="match status" value="1"/>
</dbReference>
<comment type="subcellular location">
    <subcellularLocation>
        <location evidence="1">Cell membrane</location>
        <topology evidence="1">Peripheral membrane protein</topology>
    </subcellularLocation>
</comment>
<reference evidence="7 8" key="2">
    <citation type="submission" date="2009-02" db="EMBL/GenBank/DDBJ databases">
        <title>Draft genome sequence of Blautia hydrogenotrophica DSM 10507 (Ruminococcus hydrogenotrophicus DSM 10507).</title>
        <authorList>
            <person name="Sudarsanam P."/>
            <person name="Ley R."/>
            <person name="Guruge J."/>
            <person name="Turnbaugh P.J."/>
            <person name="Mahowald M."/>
            <person name="Liep D."/>
            <person name="Gordon J."/>
        </authorList>
    </citation>
    <scope>NUCLEOTIDE SEQUENCE [LARGE SCALE GENOMIC DNA]</scope>
    <source>
        <strain evidence="8">DSM 10507 / JCM 14656 / S5a33</strain>
    </source>
</reference>
<dbReference type="EMBL" id="ACBZ01000076">
    <property type="protein sequence ID" value="EEG49526.1"/>
    <property type="molecule type" value="Genomic_DNA"/>
</dbReference>
<keyword evidence="8" id="KW-1185">Reference proteome</keyword>
<comment type="caution">
    <text evidence="7">The sequence shown here is derived from an EMBL/GenBank/DDBJ whole genome shotgun (WGS) entry which is preliminary data.</text>
</comment>
<evidence type="ECO:0000313" key="8">
    <source>
        <dbReference type="Proteomes" id="UP000003100"/>
    </source>
</evidence>
<dbReference type="RefSeq" id="WP_005947786.1">
    <property type="nucleotide sequence ID" value="NZ_CP136423.1"/>
</dbReference>
<comment type="similarity">
    <text evidence="2">Belongs to the CDP-glycerol glycerophosphotransferase family.</text>
</comment>
<keyword evidence="5" id="KW-0777">Teichoic acid biosynthesis</keyword>
<organism evidence="7 8">
    <name type="scientific">Blautia hydrogenotrophica (strain DSM 10507 / JCM 14656 / S5a33)</name>
    <name type="common">Ruminococcus hydrogenotrophicus</name>
    <dbReference type="NCBI Taxonomy" id="476272"/>
    <lineage>
        <taxon>Bacteria</taxon>
        <taxon>Bacillati</taxon>
        <taxon>Bacillota</taxon>
        <taxon>Clostridia</taxon>
        <taxon>Lachnospirales</taxon>
        <taxon>Lachnospiraceae</taxon>
        <taxon>Blautia</taxon>
    </lineage>
</organism>
<dbReference type="HOGENOM" id="CLU_029598_1_1_9"/>
<evidence type="ECO:0000256" key="1">
    <source>
        <dbReference type="ARBA" id="ARBA00004202"/>
    </source>
</evidence>
<accession>C0CL38</accession>
<dbReference type="PATRIC" id="fig|476272.21.peg.2908"/>
<dbReference type="Proteomes" id="UP000003100">
    <property type="component" value="Unassembled WGS sequence"/>
</dbReference>
<dbReference type="InterPro" id="IPR043149">
    <property type="entry name" value="TagF_N"/>
</dbReference>
<protein>
    <recommendedName>
        <fullName evidence="9">Teichoic acid poly(glycerol phosphate) polymerase</fullName>
    </recommendedName>
</protein>
<dbReference type="GO" id="GO:0047355">
    <property type="term" value="F:CDP-glycerol glycerophosphotransferase activity"/>
    <property type="evidence" value="ECO:0007669"/>
    <property type="project" value="InterPro"/>
</dbReference>
<dbReference type="Gene3D" id="3.40.50.11820">
    <property type="match status" value="1"/>
</dbReference>
<keyword evidence="3" id="KW-1003">Cell membrane</keyword>
<keyword evidence="6" id="KW-0472">Membrane</keyword>
<gene>
    <name evidence="7" type="ORF">RUMHYD_01559</name>
</gene>
<dbReference type="eggNOG" id="COG1887">
    <property type="taxonomic scope" value="Bacteria"/>
</dbReference>
<dbReference type="InterPro" id="IPR007554">
    <property type="entry name" value="Glycerophosphate_synth"/>
</dbReference>
<evidence type="ECO:0000256" key="6">
    <source>
        <dbReference type="ARBA" id="ARBA00023136"/>
    </source>
</evidence>
<dbReference type="GeneID" id="86820210"/>
<evidence type="ECO:0000256" key="2">
    <source>
        <dbReference type="ARBA" id="ARBA00010488"/>
    </source>
</evidence>
<proteinExistence type="inferred from homology"/>
<sequence length="423" mass="50271">MSGNSWAREKLKGFSTKCPGLLRFYRRSREDVKRKQFATLQRENPVDEKLVVFESFWGKSYNCSPKAIYEGMLRDKRYDDYHFIWSFQDTQAHRQLLENPRTRLVQRNSKEYEMAFAKAKIWIYNMSVPEYMEPSKNQIYVETWHGTPLKRVGCDIIYESDCRRSRQETIAAFEKKGAKVDYLLSPSVFYDEVITSAFGLKKSGNEAAVVPTGYPRNDYLYHYSLDDLRQIKERLEIPENKKTLLYTPTWRENQYQSQGGFASHMEIDLNELFRILGNDYVLLYRAHHHISTYDWKQEWEGRVIDVTGVEDVNELYIISDMLITDYSSTMFDYGNLGRPMIFYMYDLEEYREKLRGFYFDVEELPGPIVKTTQELAQAILKLRETFVYDEKYQRFQKKFNTYEDGDATQRTLDLLLRGKDGNQ</sequence>
<evidence type="ECO:0000256" key="3">
    <source>
        <dbReference type="ARBA" id="ARBA00022475"/>
    </source>
</evidence>
<dbReference type="AlphaFoldDB" id="C0CL38"/>
<name>C0CL38_BLAHS</name>
<dbReference type="InterPro" id="IPR051612">
    <property type="entry name" value="Teichoic_Acid_Biosynth"/>
</dbReference>
<dbReference type="GO" id="GO:0019350">
    <property type="term" value="P:teichoic acid biosynthetic process"/>
    <property type="evidence" value="ECO:0007669"/>
    <property type="project" value="UniProtKB-KW"/>
</dbReference>
<dbReference type="InterPro" id="IPR043148">
    <property type="entry name" value="TagF_C"/>
</dbReference>
<dbReference type="Gene3D" id="3.40.50.12580">
    <property type="match status" value="1"/>
</dbReference>
<evidence type="ECO:0000256" key="4">
    <source>
        <dbReference type="ARBA" id="ARBA00022679"/>
    </source>
</evidence>
<evidence type="ECO:0008006" key="9">
    <source>
        <dbReference type="Google" id="ProtNLM"/>
    </source>
</evidence>
<evidence type="ECO:0000256" key="5">
    <source>
        <dbReference type="ARBA" id="ARBA00022944"/>
    </source>
</evidence>
<keyword evidence="4" id="KW-0808">Transferase</keyword>